<name>A0ABT3ZJR3_9BURK</name>
<feature type="domain" description="Glycoside hydrolase family 5" evidence="4">
    <location>
        <begin position="135"/>
        <end position="395"/>
    </location>
</feature>
<keyword evidence="1 3" id="KW-0378">Hydrolase</keyword>
<comment type="similarity">
    <text evidence="3">Belongs to the glycosyl hydrolase 5 (cellulase A) family.</text>
</comment>
<dbReference type="PANTHER" id="PTHR31297">
    <property type="entry name" value="GLUCAN ENDO-1,6-BETA-GLUCOSIDASE B"/>
    <property type="match status" value="1"/>
</dbReference>
<dbReference type="Proteomes" id="UP001082899">
    <property type="component" value="Unassembled WGS sequence"/>
</dbReference>
<dbReference type="SUPFAM" id="SSF51445">
    <property type="entry name" value="(Trans)glycosidases"/>
    <property type="match status" value="1"/>
</dbReference>
<dbReference type="InterPro" id="IPR050386">
    <property type="entry name" value="Glycosyl_hydrolase_5"/>
</dbReference>
<keyword evidence="6" id="KW-1185">Reference proteome</keyword>
<evidence type="ECO:0000313" key="5">
    <source>
        <dbReference type="EMBL" id="MCY0386773.1"/>
    </source>
</evidence>
<proteinExistence type="inferred from homology"/>
<reference evidence="5" key="1">
    <citation type="submission" date="2022-11" db="EMBL/GenBank/DDBJ databases">
        <title>Robbsia betulipollinis sp. nov., isolated from pollen of birch (Betula pendula).</title>
        <authorList>
            <person name="Shi H."/>
            <person name="Ambika Manirajan B."/>
            <person name="Ratering S."/>
            <person name="Geissler-Plaum R."/>
            <person name="Schnell S."/>
        </authorList>
    </citation>
    <scope>NUCLEOTIDE SEQUENCE</scope>
    <source>
        <strain evidence="5">Bb-Pol-6</strain>
    </source>
</reference>
<dbReference type="InterPro" id="IPR017853">
    <property type="entry name" value="GH"/>
</dbReference>
<accession>A0ABT3ZJR3</accession>
<gene>
    <name evidence="5" type="ORF">OVY01_05890</name>
</gene>
<evidence type="ECO:0000313" key="6">
    <source>
        <dbReference type="Proteomes" id="UP001082899"/>
    </source>
</evidence>
<dbReference type="RefSeq" id="WP_267846381.1">
    <property type="nucleotide sequence ID" value="NZ_JAPMXC010000001.1"/>
</dbReference>
<dbReference type="InterPro" id="IPR001547">
    <property type="entry name" value="Glyco_hydro_5"/>
</dbReference>
<evidence type="ECO:0000259" key="4">
    <source>
        <dbReference type="Pfam" id="PF00150"/>
    </source>
</evidence>
<dbReference type="EMBL" id="JAPMXC010000001">
    <property type="protein sequence ID" value="MCY0386773.1"/>
    <property type="molecule type" value="Genomic_DNA"/>
</dbReference>
<comment type="caution">
    <text evidence="5">The sequence shown here is derived from an EMBL/GenBank/DDBJ whole genome shotgun (WGS) entry which is preliminary data.</text>
</comment>
<sequence length="451" mass="50019">MPHHHDVAPVGQYPGAGIPKIDAEAHPIAQQKRQRTARTTLRPGIILVSALASLLGMASGAHAANGLLSARDHAIVDASGHTVQLTGFNLGGWFVMESFMSPMDRTQKLRDAYGVMTTLDRRFGAEQARALMRDYARSWITTSDIRAISAAGYNLVRIPLWWGQFFDLDNPTPSGWRADAFDVLDDIVRDCRAHGLYAILDMHGVVGSQSPASNTGQAGRNAYWTDPAAQAQTDWMWSRIASHYRGNATIAGYDVINEPAPPQGMPARPAVWHAYDRLYTAIRAVDPDHMIFLEGAFGKWDWSMLPDPRTQGWTNVVYEMHVYRWPQPGEDRAALAQAVAASAAHAVADFHAHADWHVPGYIGEFNGFDTGAATWRHLTDAYSEAGLNWSMWSYKAVNGVAPNHWGYQDPRRWPARPDPATDTAADIRRDWRNWTTEATFAVNPAIGLRMP</sequence>
<dbReference type="Gene3D" id="3.20.20.80">
    <property type="entry name" value="Glycosidases"/>
    <property type="match status" value="1"/>
</dbReference>
<dbReference type="PANTHER" id="PTHR31297:SF13">
    <property type="entry name" value="PUTATIVE-RELATED"/>
    <property type="match status" value="1"/>
</dbReference>
<organism evidence="5 6">
    <name type="scientific">Robbsia betulipollinis</name>
    <dbReference type="NCBI Taxonomy" id="2981849"/>
    <lineage>
        <taxon>Bacteria</taxon>
        <taxon>Pseudomonadati</taxon>
        <taxon>Pseudomonadota</taxon>
        <taxon>Betaproteobacteria</taxon>
        <taxon>Burkholderiales</taxon>
        <taxon>Burkholderiaceae</taxon>
        <taxon>Robbsia</taxon>
    </lineage>
</organism>
<keyword evidence="2 3" id="KW-0326">Glycosidase</keyword>
<dbReference type="Pfam" id="PF00150">
    <property type="entry name" value="Cellulase"/>
    <property type="match status" value="1"/>
</dbReference>
<evidence type="ECO:0000256" key="3">
    <source>
        <dbReference type="RuleBase" id="RU361153"/>
    </source>
</evidence>
<evidence type="ECO:0000256" key="1">
    <source>
        <dbReference type="ARBA" id="ARBA00022801"/>
    </source>
</evidence>
<evidence type="ECO:0000256" key="2">
    <source>
        <dbReference type="ARBA" id="ARBA00023295"/>
    </source>
</evidence>
<protein>
    <submittedName>
        <fullName evidence="5">Cellulase family glycosylhydrolase</fullName>
    </submittedName>
</protein>